<keyword evidence="1" id="KW-0812">Transmembrane</keyword>
<evidence type="ECO:0000256" key="1">
    <source>
        <dbReference type="SAM" id="Phobius"/>
    </source>
</evidence>
<dbReference type="InterPro" id="IPR025962">
    <property type="entry name" value="SdpI/YhfL"/>
</dbReference>
<proteinExistence type="predicted"/>
<dbReference type="RefSeq" id="WP_051387306.1">
    <property type="nucleotide sequence ID" value="NZ_CP068053.1"/>
</dbReference>
<dbReference type="InterPro" id="IPR012867">
    <property type="entry name" value="DUF1648"/>
</dbReference>
<evidence type="ECO:0000313" key="3">
    <source>
        <dbReference type="EMBL" id="QQT00590.1"/>
    </source>
</evidence>
<dbReference type="PIRSF" id="PIRSF038959">
    <property type="entry name" value="SdpI"/>
    <property type="match status" value="1"/>
</dbReference>
<dbReference type="Pfam" id="PF13630">
    <property type="entry name" value="SdpI"/>
    <property type="match status" value="1"/>
</dbReference>
<feature type="transmembrane region" description="Helical" evidence="1">
    <location>
        <begin position="166"/>
        <end position="185"/>
    </location>
</feature>
<feature type="transmembrane region" description="Helical" evidence="1">
    <location>
        <begin position="47"/>
        <end position="69"/>
    </location>
</feature>
<keyword evidence="1" id="KW-0472">Membrane</keyword>
<organism evidence="3 4">
    <name type="scientific">Peribacillus psychrosaccharolyticus</name>
    <name type="common">Bacillus psychrosaccharolyticus</name>
    <dbReference type="NCBI Taxonomy" id="1407"/>
    <lineage>
        <taxon>Bacteria</taxon>
        <taxon>Bacillati</taxon>
        <taxon>Bacillota</taxon>
        <taxon>Bacilli</taxon>
        <taxon>Bacillales</taxon>
        <taxon>Bacillaceae</taxon>
        <taxon>Peribacillus</taxon>
    </lineage>
</organism>
<dbReference type="GO" id="GO:0009636">
    <property type="term" value="P:response to toxic substance"/>
    <property type="evidence" value="ECO:0007669"/>
    <property type="project" value="TreeGrafter"/>
</dbReference>
<accession>A0A974NMJ3</accession>
<evidence type="ECO:0000259" key="2">
    <source>
        <dbReference type="Pfam" id="PF07853"/>
    </source>
</evidence>
<dbReference type="InterPro" id="IPR026272">
    <property type="entry name" value="SdpI"/>
</dbReference>
<name>A0A974NMJ3_PERPY</name>
<dbReference type="Pfam" id="PF07853">
    <property type="entry name" value="DUF1648"/>
    <property type="match status" value="1"/>
</dbReference>
<feature type="transmembrane region" description="Helical" evidence="1">
    <location>
        <begin position="191"/>
        <end position="208"/>
    </location>
</feature>
<gene>
    <name evidence="3" type="ORF">I6J18_01205</name>
</gene>
<evidence type="ECO:0000313" key="4">
    <source>
        <dbReference type="Proteomes" id="UP000595254"/>
    </source>
</evidence>
<keyword evidence="4" id="KW-1185">Reference proteome</keyword>
<dbReference type="EMBL" id="CP068053">
    <property type="protein sequence ID" value="QQT00590.1"/>
    <property type="molecule type" value="Genomic_DNA"/>
</dbReference>
<dbReference type="PANTHER" id="PTHR37810">
    <property type="entry name" value="IMMUNITY PROTEIN SDPI"/>
    <property type="match status" value="1"/>
</dbReference>
<reference evidence="3 4" key="1">
    <citation type="submission" date="2021-01" db="EMBL/GenBank/DDBJ databases">
        <title>FDA dAtabase for Regulatory Grade micrObial Sequences (FDA-ARGOS): Supporting development and validation of Infectious Disease Dx tests.</title>
        <authorList>
            <person name="Nelson B."/>
            <person name="Plummer A."/>
            <person name="Tallon L."/>
            <person name="Sadzewicz L."/>
            <person name="Zhao X."/>
            <person name="Boylan J."/>
            <person name="Ott S."/>
            <person name="Bowen H."/>
            <person name="Vavikolanu K."/>
            <person name="Mehta A."/>
            <person name="Aluvathingal J."/>
            <person name="Nadendla S."/>
            <person name="Myers T."/>
            <person name="Yan Y."/>
            <person name="Sichtig H."/>
        </authorList>
    </citation>
    <scope>NUCLEOTIDE SEQUENCE [LARGE SCALE GENOMIC DNA]</scope>
    <source>
        <strain evidence="3 4">FDAARGOS_1161</strain>
    </source>
</reference>
<sequence length="212" mass="23703">MKRKVDRTLIITTLICLLPIVIGLVLYNKLPNEIAIHWNASGTPDNYVPKAIAVWGLPILMASIHQFVLMMMEKDPKRANVSTVLKQVGIWIIPIMSLILTPVTLFKALGYNIPIEILVPVMAGILITVFGNYLPKCKQNYTVGIRLTWTLNSTDNWNKTHHMAGYLWTIGGICMIVGGFLTIYWVPIVLIIAAILVGAPVLYSYLLYKKGI</sequence>
<protein>
    <submittedName>
        <fullName evidence="3">SdpI family protein</fullName>
    </submittedName>
</protein>
<feature type="transmembrane region" description="Helical" evidence="1">
    <location>
        <begin position="117"/>
        <end position="134"/>
    </location>
</feature>
<dbReference type="Proteomes" id="UP000595254">
    <property type="component" value="Chromosome"/>
</dbReference>
<keyword evidence="1" id="KW-1133">Transmembrane helix</keyword>
<dbReference type="AlphaFoldDB" id="A0A974NMJ3"/>
<dbReference type="PANTHER" id="PTHR37810:SF5">
    <property type="entry name" value="IMMUNITY PROTEIN SDPI"/>
    <property type="match status" value="1"/>
</dbReference>
<dbReference type="KEGG" id="ppsr:I6J18_01205"/>
<feature type="domain" description="DUF1648" evidence="2">
    <location>
        <begin position="14"/>
        <end position="61"/>
    </location>
</feature>
<feature type="transmembrane region" description="Helical" evidence="1">
    <location>
        <begin position="90"/>
        <end position="111"/>
    </location>
</feature>
<feature type="transmembrane region" description="Helical" evidence="1">
    <location>
        <begin position="9"/>
        <end position="27"/>
    </location>
</feature>